<accession>A0A133S1G5</accession>
<dbReference type="EMBL" id="NCVG01000020">
    <property type="protein sequence ID" value="ORO94404.1"/>
    <property type="molecule type" value="Genomic_DNA"/>
</dbReference>
<evidence type="ECO:0000313" key="8">
    <source>
        <dbReference type="Proteomes" id="UP000234971"/>
    </source>
</evidence>
<evidence type="ECO:0000313" key="2">
    <source>
        <dbReference type="EMBL" id="KXA62198.1"/>
    </source>
</evidence>
<keyword evidence="1" id="KW-1133">Transmembrane helix</keyword>
<reference evidence="4 7" key="1">
    <citation type="journal article" date="2016" name="Eur. J. Clin. Microbiol. Infect. Dis.">
        <title>Whole genome sequencing as a tool for phylogenetic analysis of clinical strains of Mitis group streptococci.</title>
        <authorList>
            <person name="Rasmussen L.H."/>
            <person name="Dargis R."/>
            <person name="Hojholt K."/>
            <person name="Christensen J.J."/>
            <person name="Skovgaard O."/>
            <person name="Justesen U.S."/>
            <person name="Rosenvinge F.S."/>
            <person name="Moser C."/>
            <person name="Lukjancenko O."/>
            <person name="Rasmussen S."/>
            <person name="Nielsen X.C."/>
        </authorList>
    </citation>
    <scope>NUCLEOTIDE SEQUENCE [LARGE SCALE GENOMIC DNA]</scope>
    <source>
        <strain evidence="4 7">RH_43861_09</strain>
    </source>
</reference>
<reference evidence="2 6" key="2">
    <citation type="submission" date="2016-01" db="EMBL/GenBank/DDBJ databases">
        <authorList>
            <person name="Oliw E.H."/>
        </authorList>
    </citation>
    <scope>NUCLEOTIDE SEQUENCE [LARGE SCALE GENOMIC DNA]</scope>
    <source>
        <strain evidence="2 6">CMW7705B</strain>
    </source>
</reference>
<keyword evidence="1" id="KW-0472">Membrane</keyword>
<feature type="transmembrane region" description="Helical" evidence="1">
    <location>
        <begin position="48"/>
        <end position="74"/>
    </location>
</feature>
<gene>
    <name evidence="4" type="ORF">B7699_03630</name>
    <name evidence="5" type="ORF">CYK18_07120</name>
    <name evidence="3" type="ORF">GEZ69_04325</name>
    <name evidence="2" type="ORF">HMPREF3228_00416</name>
</gene>
<protein>
    <recommendedName>
        <fullName evidence="10">Integral membrane protein</fullName>
    </recommendedName>
</protein>
<sequence>MKSKTLALISGIVGLVGGILLLIGPFVLLGTAVNTAATTLNGGATAGAVSGVALLLNALKIANLVLGIIAIVYYKGDNRVGAAPSVLMIVSGGVSLIPFLGWVGGILAIIGGSLFLATLKKFKSEE</sequence>
<dbReference type="AlphaFoldDB" id="A0A133S1G5"/>
<dbReference type="Proteomes" id="UP000234971">
    <property type="component" value="Unassembled WGS sequence"/>
</dbReference>
<evidence type="ECO:0008006" key="10">
    <source>
        <dbReference type="Google" id="ProtNLM"/>
    </source>
</evidence>
<comment type="caution">
    <text evidence="2">The sequence shown here is derived from an EMBL/GenBank/DDBJ whole genome shotgun (WGS) entry which is preliminary data.</text>
</comment>
<evidence type="ECO:0000313" key="5">
    <source>
        <dbReference type="EMBL" id="PLA60052.1"/>
    </source>
</evidence>
<dbReference type="RefSeq" id="WP_000837844.1">
    <property type="nucleotide sequence ID" value="NZ_CAJJIF010000062.1"/>
</dbReference>
<evidence type="ECO:0000313" key="9">
    <source>
        <dbReference type="Proteomes" id="UP000477834"/>
    </source>
</evidence>
<evidence type="ECO:0000313" key="6">
    <source>
        <dbReference type="Proteomes" id="UP000070065"/>
    </source>
</evidence>
<name>A0A133S1G5_STRMT</name>
<evidence type="ECO:0000256" key="1">
    <source>
        <dbReference type="SAM" id="Phobius"/>
    </source>
</evidence>
<evidence type="ECO:0000313" key="4">
    <source>
        <dbReference type="EMBL" id="ORO94404.1"/>
    </source>
</evidence>
<dbReference type="EMBL" id="LRQR01000027">
    <property type="protein sequence ID" value="KXA62198.1"/>
    <property type="molecule type" value="Genomic_DNA"/>
</dbReference>
<reference evidence="4" key="3">
    <citation type="submission" date="2017-04" db="EMBL/GenBank/DDBJ databases">
        <authorList>
            <person name="Afonso C.L."/>
            <person name="Miller P.J."/>
            <person name="Scott M.A."/>
            <person name="Spackman E."/>
            <person name="Goraichik I."/>
            <person name="Dimitrov K.M."/>
            <person name="Suarez D.L."/>
            <person name="Swayne D.E."/>
        </authorList>
    </citation>
    <scope>NUCLEOTIDE SEQUENCE</scope>
    <source>
        <strain evidence="4">RH_43861_09</strain>
    </source>
</reference>
<proteinExistence type="predicted"/>
<evidence type="ECO:0000313" key="7">
    <source>
        <dbReference type="Proteomes" id="UP000193863"/>
    </source>
</evidence>
<reference evidence="3 9" key="5">
    <citation type="submission" date="2019-10" db="EMBL/GenBank/DDBJ databases">
        <title>Streptococcus mitis of the oral and urogenital tracts.</title>
        <authorList>
            <person name="Price T."/>
            <person name="Mores C.R."/>
            <person name="Putonti C."/>
            <person name="Wolfe A.J."/>
        </authorList>
    </citation>
    <scope>NUCLEOTIDE SEQUENCE [LARGE SCALE GENOMIC DNA]</scope>
    <source>
        <strain evidence="3 9">SM05</strain>
    </source>
</reference>
<evidence type="ECO:0000313" key="3">
    <source>
        <dbReference type="EMBL" id="MQQ63673.1"/>
    </source>
</evidence>
<keyword evidence="1" id="KW-0812">Transmembrane</keyword>
<feature type="transmembrane region" description="Helical" evidence="1">
    <location>
        <begin position="7"/>
        <end position="28"/>
    </location>
</feature>
<feature type="transmembrane region" description="Helical" evidence="1">
    <location>
        <begin position="86"/>
        <end position="116"/>
    </location>
</feature>
<dbReference type="Proteomes" id="UP000193863">
    <property type="component" value="Unassembled WGS sequence"/>
</dbReference>
<dbReference type="EMBL" id="PKIE01000004">
    <property type="protein sequence ID" value="PLA60052.1"/>
    <property type="molecule type" value="Genomic_DNA"/>
</dbReference>
<reference evidence="5 8" key="4">
    <citation type="submission" date="2017-12" db="EMBL/GenBank/DDBJ databases">
        <title>Phylogenetic diversity of female urinary microbiome.</title>
        <authorList>
            <person name="Thomas-White K."/>
            <person name="Wolfe A.J."/>
        </authorList>
    </citation>
    <scope>NUCLEOTIDE SEQUENCE [LARGE SCALE GENOMIC DNA]</scope>
    <source>
        <strain evidence="5 8">UMB1341</strain>
    </source>
</reference>
<dbReference type="PATRIC" id="fig|28037.231.peg.416"/>
<dbReference type="EMBL" id="WIKE01000004">
    <property type="protein sequence ID" value="MQQ63673.1"/>
    <property type="molecule type" value="Genomic_DNA"/>
</dbReference>
<organism evidence="2 6">
    <name type="scientific">Streptococcus mitis</name>
    <dbReference type="NCBI Taxonomy" id="28037"/>
    <lineage>
        <taxon>Bacteria</taxon>
        <taxon>Bacillati</taxon>
        <taxon>Bacillota</taxon>
        <taxon>Bacilli</taxon>
        <taxon>Lactobacillales</taxon>
        <taxon>Streptococcaceae</taxon>
        <taxon>Streptococcus</taxon>
        <taxon>Streptococcus mitis group</taxon>
    </lineage>
</organism>
<dbReference type="Proteomes" id="UP000477834">
    <property type="component" value="Unassembled WGS sequence"/>
</dbReference>
<dbReference type="Proteomes" id="UP000070065">
    <property type="component" value="Unassembled WGS sequence"/>
</dbReference>